<feature type="domain" description="Bacterial Pleckstrin homology" evidence="2">
    <location>
        <begin position="76"/>
        <end position="137"/>
    </location>
</feature>
<dbReference type="PATRIC" id="fig|1182568.3.peg.2428"/>
<evidence type="ECO:0000259" key="2">
    <source>
        <dbReference type="Pfam" id="PF10882"/>
    </source>
</evidence>
<feature type="domain" description="Bacterial Pleckstrin homology" evidence="2">
    <location>
        <begin position="179"/>
        <end position="274"/>
    </location>
</feature>
<keyword evidence="4" id="KW-1185">Reference proteome</keyword>
<protein>
    <recommendedName>
        <fullName evidence="2">Bacterial Pleckstrin homology domain-containing protein</fullName>
    </recommendedName>
</protein>
<reference evidence="3 4" key="1">
    <citation type="submission" date="2015-01" db="EMBL/GenBank/DDBJ databases">
        <title>Deinococcus puniceus/DY1/ whole genome sequencing.</title>
        <authorList>
            <person name="Kim M.K."/>
            <person name="Srinivasan S."/>
            <person name="Lee J.-J."/>
        </authorList>
    </citation>
    <scope>NUCLEOTIDE SEQUENCE [LARGE SCALE GENOMIC DNA]</scope>
    <source>
        <strain evidence="3 4">DY1</strain>
    </source>
</reference>
<evidence type="ECO:0000313" key="4">
    <source>
        <dbReference type="Proteomes" id="UP000077363"/>
    </source>
</evidence>
<keyword evidence="1" id="KW-0472">Membrane</keyword>
<dbReference type="STRING" id="1182568.SU48_11730"/>
<dbReference type="Proteomes" id="UP000077363">
    <property type="component" value="Chromosome"/>
</dbReference>
<accession>A0A172TBZ7</accession>
<dbReference type="KEGG" id="dpu:SU48_11730"/>
<proteinExistence type="predicted"/>
<dbReference type="EMBL" id="CP011387">
    <property type="protein sequence ID" value="ANE44323.1"/>
    <property type="molecule type" value="Genomic_DNA"/>
</dbReference>
<keyword evidence="1" id="KW-1133">Transmembrane helix</keyword>
<dbReference type="AlphaFoldDB" id="A0A172TBZ7"/>
<name>A0A172TBZ7_9DEIO</name>
<dbReference type="OrthoDB" id="74092at2"/>
<gene>
    <name evidence="3" type="ORF">SU48_11730</name>
</gene>
<evidence type="ECO:0000256" key="1">
    <source>
        <dbReference type="SAM" id="Phobius"/>
    </source>
</evidence>
<organism evidence="3 4">
    <name type="scientific">Deinococcus puniceus</name>
    <dbReference type="NCBI Taxonomy" id="1182568"/>
    <lineage>
        <taxon>Bacteria</taxon>
        <taxon>Thermotogati</taxon>
        <taxon>Deinococcota</taxon>
        <taxon>Deinococci</taxon>
        <taxon>Deinococcales</taxon>
        <taxon>Deinococcaceae</taxon>
        <taxon>Deinococcus</taxon>
    </lineage>
</organism>
<keyword evidence="1" id="KW-0812">Transmembrane</keyword>
<dbReference type="Pfam" id="PF10882">
    <property type="entry name" value="bPH_5"/>
    <property type="match status" value="2"/>
</dbReference>
<dbReference type="RefSeq" id="WP_064015400.1">
    <property type="nucleotide sequence ID" value="NZ_CP011387.1"/>
</dbReference>
<feature type="transmembrane region" description="Helical" evidence="1">
    <location>
        <begin position="22"/>
        <end position="43"/>
    </location>
</feature>
<evidence type="ECO:0000313" key="3">
    <source>
        <dbReference type="EMBL" id="ANE44323.1"/>
    </source>
</evidence>
<dbReference type="InterPro" id="IPR027783">
    <property type="entry name" value="Bacterial_PH-related"/>
</dbReference>
<sequence length="282" mass="30554">MAPANAQLLATATEPTPRSWPLVRWSFVAIFASILTFTALPSLQARPVYEVRGGQIIARSVTSSRVIPAGTPVTSEQLTRLRKVMGSNTTGYVVGRFSVPRYRMADLYTDGSNPMLVFLTRPRVTVLTPADPEALLATWRTGGTGVFRPARSPSVSTELILATLILTPLLAFLMRPPRMTYRLTPDALEVRTGLHKHRFPFAATRAELTWDGLGMRLFGTAIPGYYTGSFSTKAGGVSRIQALATAYQPSQAVVLKLDGVAYYLTPADPAALAAYFENSATA</sequence>